<dbReference type="FunFam" id="3.40.50.720:FF:000084">
    <property type="entry name" value="Short-chain dehydrogenase reductase"/>
    <property type="match status" value="1"/>
</dbReference>
<proteinExistence type="inferred from homology"/>
<dbReference type="PANTHER" id="PTHR24321">
    <property type="entry name" value="DEHYDROGENASES, SHORT CHAIN"/>
    <property type="match status" value="1"/>
</dbReference>
<evidence type="ECO:0000256" key="1">
    <source>
        <dbReference type="ARBA" id="ARBA00006484"/>
    </source>
</evidence>
<dbReference type="SUPFAM" id="SSF51735">
    <property type="entry name" value="NAD(P)-binding Rossmann-fold domains"/>
    <property type="match status" value="1"/>
</dbReference>
<dbReference type="GO" id="GO:0016491">
    <property type="term" value="F:oxidoreductase activity"/>
    <property type="evidence" value="ECO:0007669"/>
    <property type="project" value="UniProtKB-KW"/>
</dbReference>
<dbReference type="AlphaFoldDB" id="A0A6A6DCA0"/>
<sequence>MGLETTTQGPPIKITSDKFSDHVVLVSGAAQGIGLTTAQLFASQSATVVMVDIQEDKLKTAVSAIRDMGGASVYRVCNITDEEAIAATFQWVISVYSEIDVLAHIAGVYPSHPLVGFPTDHYRKTMSVNVDATFFVLRAVLLHMESRGYGRIILTSSSTIQEPEEGLSAYIASKSAVIGFTRAAATEAAQGITVNTVMPGLIRTGTIWETTMQPDGSHPLFDHVLAKQIVKRYRSPEDIGYAVCFLASPEASFVTGQILDLSGGAMFH</sequence>
<evidence type="ECO:0000256" key="2">
    <source>
        <dbReference type="ARBA" id="ARBA00022857"/>
    </source>
</evidence>
<protein>
    <submittedName>
        <fullName evidence="4">NAD(P)-binding protein</fullName>
    </submittedName>
</protein>
<dbReference type="InterPro" id="IPR002347">
    <property type="entry name" value="SDR_fam"/>
</dbReference>
<dbReference type="PRINTS" id="PR00081">
    <property type="entry name" value="GDHRDH"/>
</dbReference>
<evidence type="ECO:0000313" key="4">
    <source>
        <dbReference type="EMBL" id="KAF2175839.1"/>
    </source>
</evidence>
<dbReference type="OrthoDB" id="1669814at2759"/>
<gene>
    <name evidence="4" type="ORF">K469DRAFT_609330</name>
</gene>
<dbReference type="Pfam" id="PF13561">
    <property type="entry name" value="adh_short_C2"/>
    <property type="match status" value="1"/>
</dbReference>
<evidence type="ECO:0000313" key="5">
    <source>
        <dbReference type="Proteomes" id="UP000800200"/>
    </source>
</evidence>
<keyword evidence="2" id="KW-0521">NADP</keyword>
<dbReference type="PANTHER" id="PTHR24321:SF8">
    <property type="entry name" value="ESTRADIOL 17-BETA-DEHYDROGENASE 8-RELATED"/>
    <property type="match status" value="1"/>
</dbReference>
<accession>A0A6A6DCA0</accession>
<evidence type="ECO:0000256" key="3">
    <source>
        <dbReference type="ARBA" id="ARBA00023002"/>
    </source>
</evidence>
<dbReference type="EMBL" id="ML994723">
    <property type="protein sequence ID" value="KAF2175839.1"/>
    <property type="molecule type" value="Genomic_DNA"/>
</dbReference>
<dbReference type="Proteomes" id="UP000800200">
    <property type="component" value="Unassembled WGS sequence"/>
</dbReference>
<organism evidence="4 5">
    <name type="scientific">Zopfia rhizophila CBS 207.26</name>
    <dbReference type="NCBI Taxonomy" id="1314779"/>
    <lineage>
        <taxon>Eukaryota</taxon>
        <taxon>Fungi</taxon>
        <taxon>Dikarya</taxon>
        <taxon>Ascomycota</taxon>
        <taxon>Pezizomycotina</taxon>
        <taxon>Dothideomycetes</taxon>
        <taxon>Dothideomycetes incertae sedis</taxon>
        <taxon>Zopfiaceae</taxon>
        <taxon>Zopfia</taxon>
    </lineage>
</organism>
<dbReference type="CDD" id="cd05233">
    <property type="entry name" value="SDR_c"/>
    <property type="match status" value="1"/>
</dbReference>
<dbReference type="InterPro" id="IPR036291">
    <property type="entry name" value="NAD(P)-bd_dom_sf"/>
</dbReference>
<comment type="similarity">
    <text evidence="1">Belongs to the short-chain dehydrogenases/reductases (SDR) family.</text>
</comment>
<keyword evidence="3" id="KW-0560">Oxidoreductase</keyword>
<reference evidence="4" key="1">
    <citation type="journal article" date="2020" name="Stud. Mycol.">
        <title>101 Dothideomycetes genomes: a test case for predicting lifestyles and emergence of pathogens.</title>
        <authorList>
            <person name="Haridas S."/>
            <person name="Albert R."/>
            <person name="Binder M."/>
            <person name="Bloem J."/>
            <person name="Labutti K."/>
            <person name="Salamov A."/>
            <person name="Andreopoulos B."/>
            <person name="Baker S."/>
            <person name="Barry K."/>
            <person name="Bills G."/>
            <person name="Bluhm B."/>
            <person name="Cannon C."/>
            <person name="Castanera R."/>
            <person name="Culley D."/>
            <person name="Daum C."/>
            <person name="Ezra D."/>
            <person name="Gonzalez J."/>
            <person name="Henrissat B."/>
            <person name="Kuo A."/>
            <person name="Liang C."/>
            <person name="Lipzen A."/>
            <person name="Lutzoni F."/>
            <person name="Magnuson J."/>
            <person name="Mondo S."/>
            <person name="Nolan M."/>
            <person name="Ohm R."/>
            <person name="Pangilinan J."/>
            <person name="Park H.-J."/>
            <person name="Ramirez L."/>
            <person name="Alfaro M."/>
            <person name="Sun H."/>
            <person name="Tritt A."/>
            <person name="Yoshinaga Y."/>
            <person name="Zwiers L.-H."/>
            <person name="Turgeon B."/>
            <person name="Goodwin S."/>
            <person name="Spatafora J."/>
            <person name="Crous P."/>
            <person name="Grigoriev I."/>
        </authorList>
    </citation>
    <scope>NUCLEOTIDE SEQUENCE</scope>
    <source>
        <strain evidence="4">CBS 207.26</strain>
    </source>
</reference>
<dbReference type="Gene3D" id="3.40.50.720">
    <property type="entry name" value="NAD(P)-binding Rossmann-like Domain"/>
    <property type="match status" value="1"/>
</dbReference>
<keyword evidence="5" id="KW-1185">Reference proteome</keyword>
<name>A0A6A6DCA0_9PEZI</name>
<dbReference type="PRINTS" id="PR00080">
    <property type="entry name" value="SDRFAMILY"/>
</dbReference>